<dbReference type="AlphaFoldDB" id="A0A379TPB1"/>
<evidence type="ECO:0000313" key="1">
    <source>
        <dbReference type="EMBL" id="SUG52438.1"/>
    </source>
</evidence>
<dbReference type="RefSeq" id="WP_115397894.1">
    <property type="nucleotide sequence ID" value="NZ_CBKFTJ010000020.1"/>
</dbReference>
<sequence>MIYRRGWVPVLSRYELEKRLKEQGFENWQKISRFLCDGDSDTWADHDLRQEQFAYQVVDNTEWMEHRDATFWQRLNRLWFVPMYLLTIPFQWLIRGRIGFETTSKTAAIISRITGLK</sequence>
<organism evidence="1 2">
    <name type="scientific">Salmonella enterica</name>
    <name type="common">Salmonella choleraesuis</name>
    <dbReference type="NCBI Taxonomy" id="28901"/>
    <lineage>
        <taxon>Bacteria</taxon>
        <taxon>Pseudomonadati</taxon>
        <taxon>Pseudomonadota</taxon>
        <taxon>Gammaproteobacteria</taxon>
        <taxon>Enterobacterales</taxon>
        <taxon>Enterobacteriaceae</taxon>
        <taxon>Salmonella</taxon>
    </lineage>
</organism>
<proteinExistence type="predicted"/>
<dbReference type="EMBL" id="UGWI01000003">
    <property type="protein sequence ID" value="SUG52438.1"/>
    <property type="molecule type" value="Genomic_DNA"/>
</dbReference>
<accession>A0A379TPB1</accession>
<evidence type="ECO:0000313" key="2">
    <source>
        <dbReference type="Proteomes" id="UP000254773"/>
    </source>
</evidence>
<dbReference type="Proteomes" id="UP000254773">
    <property type="component" value="Unassembled WGS sequence"/>
</dbReference>
<gene>
    <name evidence="1" type="ORF">NCTC9854_04549</name>
</gene>
<name>A0A379TPB1_SALER</name>
<protein>
    <submittedName>
        <fullName evidence="1">Uncharacterized protein</fullName>
    </submittedName>
</protein>
<reference evidence="1 2" key="1">
    <citation type="submission" date="2018-06" db="EMBL/GenBank/DDBJ databases">
        <authorList>
            <consortium name="Pathogen Informatics"/>
            <person name="Doyle S."/>
        </authorList>
    </citation>
    <scope>NUCLEOTIDE SEQUENCE [LARGE SCALE GENOMIC DNA]</scope>
    <source>
        <strain evidence="1 2">NCTC9854</strain>
    </source>
</reference>